<keyword evidence="1" id="KW-1185">Reference proteome</keyword>
<accession>A0AC58TU96</accession>
<evidence type="ECO:0000313" key="2">
    <source>
        <dbReference type="RefSeq" id="XP_075100791.1"/>
    </source>
</evidence>
<organism evidence="1 2">
    <name type="scientific">Nicotiana tabacum</name>
    <name type="common">Common tobacco</name>
    <dbReference type="NCBI Taxonomy" id="4097"/>
    <lineage>
        <taxon>Eukaryota</taxon>
        <taxon>Viridiplantae</taxon>
        <taxon>Streptophyta</taxon>
        <taxon>Embryophyta</taxon>
        <taxon>Tracheophyta</taxon>
        <taxon>Spermatophyta</taxon>
        <taxon>Magnoliopsida</taxon>
        <taxon>eudicotyledons</taxon>
        <taxon>Gunneridae</taxon>
        <taxon>Pentapetalae</taxon>
        <taxon>asterids</taxon>
        <taxon>lamiids</taxon>
        <taxon>Solanales</taxon>
        <taxon>Solanaceae</taxon>
        <taxon>Nicotianoideae</taxon>
        <taxon>Nicotianeae</taxon>
        <taxon>Nicotiana</taxon>
    </lineage>
</organism>
<reference evidence="1" key="1">
    <citation type="journal article" date="2014" name="Nat. Commun.">
        <title>The tobacco genome sequence and its comparison with those of tomato and potato.</title>
        <authorList>
            <person name="Sierro N."/>
            <person name="Battey J.N."/>
            <person name="Ouadi S."/>
            <person name="Bakaher N."/>
            <person name="Bovet L."/>
            <person name="Willig A."/>
            <person name="Goepfert S."/>
            <person name="Peitsch M.C."/>
            <person name="Ivanov N.V."/>
        </authorList>
    </citation>
    <scope>NUCLEOTIDE SEQUENCE [LARGE SCALE GENOMIC DNA]</scope>
</reference>
<dbReference type="RefSeq" id="XP_075100791.1">
    <property type="nucleotide sequence ID" value="XM_075244690.1"/>
</dbReference>
<gene>
    <name evidence="2" type="primary">LOC142176633</name>
</gene>
<name>A0AC58TU96_TOBAC</name>
<evidence type="ECO:0000313" key="1">
    <source>
        <dbReference type="Proteomes" id="UP000790787"/>
    </source>
</evidence>
<proteinExistence type="predicted"/>
<reference evidence="2" key="2">
    <citation type="submission" date="2025-08" db="UniProtKB">
        <authorList>
            <consortium name="RefSeq"/>
        </authorList>
    </citation>
    <scope>IDENTIFICATION</scope>
    <source>
        <tissue evidence="2">Leaf</tissue>
    </source>
</reference>
<sequence length="369" mass="42170">MELYSSTIIHYHLNVIKDLLMVMMDNNTCMLRYLENIENMMHASSKTIPDTPQHSDLAVSLHDKYEPEEFSEPLVIVEPEIDSDLDKEFSNTMHNSEEDNSRNCACKVFIEIPDREINMEVANSMRSNSVNPETQVSNEMFQPVSAVKYASSHFIIFDDPLALQCLLTASSHDQPISMDIFDYLSERYRAKSLCRFPTDQFGLDFPFDPGSRFLTTCLGGIKKYICRDMLDSLTSDMLMLSTLWNRLMRLRGTLLTGSLVFFIKFVATVSAYIIQAIFHGSVGLGIDKLVQQWGVNDVHQYSSNGLRTVMHTVSAIWSSVKEGDVIAATLKLYPPRIYDSMWVAAARMKKKKHNGNHSWNYTMLHEQQT</sequence>
<protein>
    <submittedName>
        <fullName evidence="2">Uncharacterized protein LOC142176633</fullName>
    </submittedName>
</protein>
<dbReference type="Proteomes" id="UP000790787">
    <property type="component" value="Chromosome 22"/>
</dbReference>